<evidence type="ECO:0000256" key="4">
    <source>
        <dbReference type="ARBA" id="ARBA00022989"/>
    </source>
</evidence>
<feature type="transmembrane region" description="Helical" evidence="6">
    <location>
        <begin position="41"/>
        <end position="63"/>
    </location>
</feature>
<gene>
    <name evidence="8" type="ORF">CEV32_3144</name>
</gene>
<dbReference type="RefSeq" id="WP_094573564.1">
    <property type="nucleotide sequence ID" value="NZ_JBHEEL010000011.1"/>
</dbReference>
<name>A0A256FUS7_9HYPH</name>
<feature type="transmembrane region" description="Helical" evidence="6">
    <location>
        <begin position="16"/>
        <end position="35"/>
    </location>
</feature>
<evidence type="ECO:0000256" key="3">
    <source>
        <dbReference type="ARBA" id="ARBA00022692"/>
    </source>
</evidence>
<feature type="transmembrane region" description="Helical" evidence="6">
    <location>
        <begin position="130"/>
        <end position="148"/>
    </location>
</feature>
<keyword evidence="2" id="KW-1003">Cell membrane</keyword>
<evidence type="ECO:0000259" key="7">
    <source>
        <dbReference type="Pfam" id="PF00892"/>
    </source>
</evidence>
<keyword evidence="5 6" id="KW-0472">Membrane</keyword>
<accession>A0A256FUS7</accession>
<evidence type="ECO:0000313" key="9">
    <source>
        <dbReference type="Proteomes" id="UP000216345"/>
    </source>
</evidence>
<proteinExistence type="predicted"/>
<evidence type="ECO:0000256" key="6">
    <source>
        <dbReference type="SAM" id="Phobius"/>
    </source>
</evidence>
<feature type="domain" description="EamA" evidence="7">
    <location>
        <begin position="169"/>
        <end position="296"/>
    </location>
</feature>
<sequence>MANLTTLDDTSNETQLSTLIGMIAIPLWSVSIGFIRSVSEIFGPVAGAAMIYTTSGILGALVLGLPRFRELKRPGIWYSGLLFVAYEISLALAIGLAHNRDQALELGMINYLWPSVTILFAVLTRQQRGSWLLAVALGFCLLGIGWVMKGDNELSLHFILQNIQDNPLAYIYAFAAALLWGLYSVVTRHFDSGKSAVPFYFLATAAVLWIKYTISDGPALVLHWNGLGQIVIFSAMSAAAYACWNRGVCRGNISLLATASYFTPVLAAILTCLWLGIRPSIGFFFGVSMITAGSLLCWWATRRQAL</sequence>
<dbReference type="PANTHER" id="PTHR42920">
    <property type="entry name" value="OS03G0707200 PROTEIN-RELATED"/>
    <property type="match status" value="1"/>
</dbReference>
<evidence type="ECO:0000256" key="5">
    <source>
        <dbReference type="ARBA" id="ARBA00023136"/>
    </source>
</evidence>
<feature type="transmembrane region" description="Helical" evidence="6">
    <location>
        <begin position="283"/>
        <end position="301"/>
    </location>
</feature>
<feature type="transmembrane region" description="Helical" evidence="6">
    <location>
        <begin position="197"/>
        <end position="214"/>
    </location>
</feature>
<protein>
    <submittedName>
        <fullName evidence="8">EamA-like transporter family protein</fullName>
    </submittedName>
</protein>
<dbReference type="PANTHER" id="PTHR42920:SF24">
    <property type="entry name" value="AROMATIC AMINO ACID EXPORTER YDDG"/>
    <property type="match status" value="1"/>
</dbReference>
<keyword evidence="3 6" id="KW-0812">Transmembrane</keyword>
<feature type="transmembrane region" description="Helical" evidence="6">
    <location>
        <begin position="256"/>
        <end position="277"/>
    </location>
</feature>
<dbReference type="GO" id="GO:0005886">
    <property type="term" value="C:plasma membrane"/>
    <property type="evidence" value="ECO:0007669"/>
    <property type="project" value="UniProtKB-SubCell"/>
</dbReference>
<comment type="subcellular location">
    <subcellularLocation>
        <location evidence="1">Cell membrane</location>
        <topology evidence="1">Multi-pass membrane protein</topology>
    </subcellularLocation>
</comment>
<dbReference type="EMBL" id="NNRK01000011">
    <property type="protein sequence ID" value="OYR18573.1"/>
    <property type="molecule type" value="Genomic_DNA"/>
</dbReference>
<keyword evidence="9" id="KW-1185">Reference proteome</keyword>
<dbReference type="SUPFAM" id="SSF103481">
    <property type="entry name" value="Multidrug resistance efflux transporter EmrE"/>
    <property type="match status" value="1"/>
</dbReference>
<dbReference type="InterPro" id="IPR037185">
    <property type="entry name" value="EmrE-like"/>
</dbReference>
<dbReference type="OrthoDB" id="9795732at2"/>
<keyword evidence="4 6" id="KW-1133">Transmembrane helix</keyword>
<dbReference type="InterPro" id="IPR000620">
    <property type="entry name" value="EamA_dom"/>
</dbReference>
<evidence type="ECO:0000256" key="1">
    <source>
        <dbReference type="ARBA" id="ARBA00004651"/>
    </source>
</evidence>
<dbReference type="Proteomes" id="UP000216345">
    <property type="component" value="Unassembled WGS sequence"/>
</dbReference>
<feature type="transmembrane region" description="Helical" evidence="6">
    <location>
        <begin position="226"/>
        <end position="244"/>
    </location>
</feature>
<reference evidence="8 9" key="1">
    <citation type="submission" date="2017-07" db="EMBL/GenBank/DDBJ databases">
        <title>Phylogenetic study on the rhizospheric bacterium Ochrobactrum sp. A44.</title>
        <authorList>
            <person name="Krzyzanowska D.M."/>
            <person name="Ossowicki A."/>
            <person name="Rajewska M."/>
            <person name="Maciag T."/>
            <person name="Kaczynski Z."/>
            <person name="Czerwicka M."/>
            <person name="Jafra S."/>
        </authorList>
    </citation>
    <scope>NUCLEOTIDE SEQUENCE [LARGE SCALE GENOMIC DNA]</scope>
    <source>
        <strain evidence="8 9">PR17</strain>
    </source>
</reference>
<feature type="transmembrane region" description="Helical" evidence="6">
    <location>
        <begin position="75"/>
        <end position="97"/>
    </location>
</feature>
<dbReference type="InterPro" id="IPR051258">
    <property type="entry name" value="Diverse_Substrate_Transporter"/>
</dbReference>
<evidence type="ECO:0000256" key="2">
    <source>
        <dbReference type="ARBA" id="ARBA00022475"/>
    </source>
</evidence>
<organism evidence="8 9">
    <name type="scientific">Brucella rhizosphaerae</name>
    <dbReference type="NCBI Taxonomy" id="571254"/>
    <lineage>
        <taxon>Bacteria</taxon>
        <taxon>Pseudomonadati</taxon>
        <taxon>Pseudomonadota</taxon>
        <taxon>Alphaproteobacteria</taxon>
        <taxon>Hyphomicrobiales</taxon>
        <taxon>Brucellaceae</taxon>
        <taxon>Brucella/Ochrobactrum group</taxon>
        <taxon>Brucella</taxon>
    </lineage>
</organism>
<dbReference type="AlphaFoldDB" id="A0A256FUS7"/>
<comment type="caution">
    <text evidence="8">The sequence shown here is derived from an EMBL/GenBank/DDBJ whole genome shotgun (WGS) entry which is preliminary data.</text>
</comment>
<dbReference type="NCBIfam" id="NF008676">
    <property type="entry name" value="PRK11689.1"/>
    <property type="match status" value="1"/>
</dbReference>
<evidence type="ECO:0000313" key="8">
    <source>
        <dbReference type="EMBL" id="OYR18573.1"/>
    </source>
</evidence>
<dbReference type="Pfam" id="PF00892">
    <property type="entry name" value="EamA"/>
    <property type="match status" value="1"/>
</dbReference>
<feature type="transmembrane region" description="Helical" evidence="6">
    <location>
        <begin position="103"/>
        <end position="123"/>
    </location>
</feature>
<feature type="transmembrane region" description="Helical" evidence="6">
    <location>
        <begin position="168"/>
        <end position="185"/>
    </location>
</feature>